<dbReference type="PROSITE" id="PS50949">
    <property type="entry name" value="HTH_GNTR"/>
    <property type="match status" value="1"/>
</dbReference>
<dbReference type="GO" id="GO:0045892">
    <property type="term" value="P:negative regulation of DNA-templated transcription"/>
    <property type="evidence" value="ECO:0007669"/>
    <property type="project" value="InterPro"/>
</dbReference>
<dbReference type="Gene3D" id="1.10.10.60">
    <property type="entry name" value="Homeodomain-like"/>
    <property type="match status" value="1"/>
</dbReference>
<dbReference type="InterPro" id="IPR036271">
    <property type="entry name" value="Tet_transcr_reg_TetR-rel_C_sf"/>
</dbReference>
<dbReference type="InterPro" id="IPR050679">
    <property type="entry name" value="Bact_HTH_transcr_reg"/>
</dbReference>
<dbReference type="InterPro" id="IPR004111">
    <property type="entry name" value="Repressor_TetR_C"/>
</dbReference>
<evidence type="ECO:0000259" key="5">
    <source>
        <dbReference type="PROSITE" id="PS50949"/>
    </source>
</evidence>
<dbReference type="InterPro" id="IPR001647">
    <property type="entry name" value="HTH_TetR"/>
</dbReference>
<dbReference type="Proteomes" id="UP000307380">
    <property type="component" value="Unassembled WGS sequence"/>
</dbReference>
<dbReference type="SMART" id="SM00345">
    <property type="entry name" value="HTH_GNTR"/>
    <property type="match status" value="1"/>
</dbReference>
<keyword evidence="3" id="KW-0804">Transcription</keyword>
<dbReference type="CDD" id="cd07377">
    <property type="entry name" value="WHTH_GntR"/>
    <property type="match status" value="1"/>
</dbReference>
<evidence type="ECO:0000313" key="7">
    <source>
        <dbReference type="EMBL" id="THG35488.1"/>
    </source>
</evidence>
<dbReference type="PANTHER" id="PTHR44846:SF17">
    <property type="entry name" value="GNTR-FAMILY TRANSCRIPTIONAL REGULATOR"/>
    <property type="match status" value="1"/>
</dbReference>
<dbReference type="Pfam" id="PF00440">
    <property type="entry name" value="TetR_N"/>
    <property type="match status" value="1"/>
</dbReference>
<dbReference type="GO" id="GO:0003700">
    <property type="term" value="F:DNA-binding transcription factor activity"/>
    <property type="evidence" value="ECO:0007669"/>
    <property type="project" value="InterPro"/>
</dbReference>
<gene>
    <name evidence="7" type="ORF">E6C70_05445</name>
</gene>
<feature type="domain" description="HTH gntR-type" evidence="5">
    <location>
        <begin position="4"/>
        <end position="72"/>
    </location>
</feature>
<organism evidence="7 8">
    <name type="scientific">Orlajensenia flava</name>
    <dbReference type="NCBI Taxonomy" id="2565934"/>
    <lineage>
        <taxon>Bacteria</taxon>
        <taxon>Bacillati</taxon>
        <taxon>Actinomycetota</taxon>
        <taxon>Actinomycetes</taxon>
        <taxon>Micrococcales</taxon>
        <taxon>Microbacteriaceae</taxon>
        <taxon>Orlajensenia</taxon>
    </lineage>
</organism>
<dbReference type="SUPFAM" id="SSF46689">
    <property type="entry name" value="Homeodomain-like"/>
    <property type="match status" value="1"/>
</dbReference>
<evidence type="ECO:0000256" key="3">
    <source>
        <dbReference type="ARBA" id="ARBA00023163"/>
    </source>
</evidence>
<evidence type="ECO:0000256" key="4">
    <source>
        <dbReference type="PROSITE-ProRule" id="PRU00335"/>
    </source>
</evidence>
<dbReference type="Gene3D" id="1.10.10.10">
    <property type="entry name" value="Winged helix-like DNA-binding domain superfamily/Winged helix DNA-binding domain"/>
    <property type="match status" value="1"/>
</dbReference>
<evidence type="ECO:0000259" key="6">
    <source>
        <dbReference type="PROSITE" id="PS50977"/>
    </source>
</evidence>
<dbReference type="InterPro" id="IPR036390">
    <property type="entry name" value="WH_DNA-bd_sf"/>
</dbReference>
<feature type="domain" description="HTH tetR-type" evidence="6">
    <location>
        <begin position="94"/>
        <end position="154"/>
    </location>
</feature>
<proteinExistence type="predicted"/>
<dbReference type="AlphaFoldDB" id="A0A4S4FYG2"/>
<dbReference type="EMBL" id="SSSN01000003">
    <property type="protein sequence ID" value="THG35488.1"/>
    <property type="molecule type" value="Genomic_DNA"/>
</dbReference>
<keyword evidence="1" id="KW-0805">Transcription regulation</keyword>
<evidence type="ECO:0000256" key="2">
    <source>
        <dbReference type="ARBA" id="ARBA00023125"/>
    </source>
</evidence>
<dbReference type="InterPro" id="IPR009057">
    <property type="entry name" value="Homeodomain-like_sf"/>
</dbReference>
<evidence type="ECO:0000256" key="1">
    <source>
        <dbReference type="ARBA" id="ARBA00023015"/>
    </source>
</evidence>
<protein>
    <submittedName>
        <fullName evidence="7">GntR family transcriptional regulator</fullName>
    </submittedName>
</protein>
<dbReference type="PANTHER" id="PTHR44846">
    <property type="entry name" value="MANNOSYL-D-GLYCERATE TRANSPORT/METABOLISM SYSTEM REPRESSOR MNGR-RELATED"/>
    <property type="match status" value="1"/>
</dbReference>
<keyword evidence="2 4" id="KW-0238">DNA-binding</keyword>
<dbReference type="Pfam" id="PF02909">
    <property type="entry name" value="TetR_C_1"/>
    <property type="match status" value="1"/>
</dbReference>
<dbReference type="OrthoDB" id="329481at2"/>
<accession>A0A4S4FYG2</accession>
<dbReference type="PROSITE" id="PS50977">
    <property type="entry name" value="HTH_TETR_2"/>
    <property type="match status" value="1"/>
</dbReference>
<dbReference type="Pfam" id="PF00392">
    <property type="entry name" value="GntR"/>
    <property type="match status" value="1"/>
</dbReference>
<comment type="caution">
    <text evidence="7">The sequence shown here is derived from an EMBL/GenBank/DDBJ whole genome shotgun (WGS) entry which is preliminary data.</text>
</comment>
<dbReference type="InterPro" id="IPR036388">
    <property type="entry name" value="WH-like_DNA-bd_sf"/>
</dbReference>
<dbReference type="GO" id="GO:0003677">
    <property type="term" value="F:DNA binding"/>
    <property type="evidence" value="ECO:0007669"/>
    <property type="project" value="UniProtKB-UniRule"/>
</dbReference>
<dbReference type="Gene3D" id="1.10.357.10">
    <property type="entry name" value="Tetracycline Repressor, domain 2"/>
    <property type="match status" value="1"/>
</dbReference>
<dbReference type="SUPFAM" id="SSF46785">
    <property type="entry name" value="Winged helix' DNA-binding domain"/>
    <property type="match status" value="1"/>
</dbReference>
<sequence length="314" mass="33846">MPALPPYRRIADDLRTRIASGELAPGDAIPSARRIVRDHRVALATASKVLAALRDDGLVRALPGVGMVVVDRPDRAQRARAAAPASAAVRAAPALTTEDVVDAAIRLADEDGLAGLSMRRIAAELGVATMSLYPRVRGKEDLLVSMVDAVFAEYPPPSRTSGTEWRQQLEAVAHLQWSIYLRHPWMPSLLSLSRPQNAPHGMRHTEALLQAFDGFGLSQNALMHAAVVVAGYVRGCAIDLEAELRAQQDTGLTADQWIRAHGPAYDTTVATGGFPMLAAVGNEPVIELTLTTLFEFGLQRLLDGFATWLHRSGT</sequence>
<dbReference type="SUPFAM" id="SSF48498">
    <property type="entry name" value="Tetracyclin repressor-like, C-terminal domain"/>
    <property type="match status" value="1"/>
</dbReference>
<keyword evidence="8" id="KW-1185">Reference proteome</keyword>
<evidence type="ECO:0000313" key="8">
    <source>
        <dbReference type="Proteomes" id="UP000307380"/>
    </source>
</evidence>
<feature type="DNA-binding region" description="H-T-H motif" evidence="4">
    <location>
        <begin position="117"/>
        <end position="136"/>
    </location>
</feature>
<dbReference type="InterPro" id="IPR000524">
    <property type="entry name" value="Tscrpt_reg_HTH_GntR"/>
</dbReference>
<name>A0A4S4FYG2_9MICO</name>
<reference evidence="7 8" key="1">
    <citation type="submission" date="2019-04" db="EMBL/GenBank/DDBJ databases">
        <authorList>
            <person name="Jiang L."/>
        </authorList>
    </citation>
    <scope>NUCLEOTIDE SEQUENCE [LARGE SCALE GENOMIC DNA]</scope>
    <source>
        <strain evidence="7 8">YIM 131861</strain>
    </source>
</reference>